<feature type="region of interest" description="Disordered" evidence="1">
    <location>
        <begin position="1"/>
        <end position="24"/>
    </location>
</feature>
<feature type="compositionally biased region" description="Low complexity" evidence="1">
    <location>
        <begin position="14"/>
        <end position="24"/>
    </location>
</feature>
<evidence type="ECO:0000313" key="3">
    <source>
        <dbReference type="Proteomes" id="UP000574067"/>
    </source>
</evidence>
<keyword evidence="3" id="KW-1185">Reference proteome</keyword>
<dbReference type="AlphaFoldDB" id="A0A848FDR8"/>
<name>A0A848FDR8_9BURK</name>
<dbReference type="Proteomes" id="UP000574067">
    <property type="component" value="Unassembled WGS sequence"/>
</dbReference>
<dbReference type="RefSeq" id="WP_169162350.1">
    <property type="nucleotide sequence ID" value="NZ_JABBFW010000018.1"/>
</dbReference>
<organism evidence="2 3">
    <name type="scientific">Azohydromonas caseinilytica</name>
    <dbReference type="NCBI Taxonomy" id="2728836"/>
    <lineage>
        <taxon>Bacteria</taxon>
        <taxon>Pseudomonadati</taxon>
        <taxon>Pseudomonadota</taxon>
        <taxon>Betaproteobacteria</taxon>
        <taxon>Burkholderiales</taxon>
        <taxon>Sphaerotilaceae</taxon>
        <taxon>Azohydromonas</taxon>
    </lineage>
</organism>
<evidence type="ECO:0000313" key="2">
    <source>
        <dbReference type="EMBL" id="NML17452.1"/>
    </source>
</evidence>
<feature type="compositionally biased region" description="Basic and acidic residues" evidence="1">
    <location>
        <begin position="1"/>
        <end position="13"/>
    </location>
</feature>
<gene>
    <name evidence="2" type="ORF">HHL10_21000</name>
</gene>
<dbReference type="InterPro" id="IPR049847">
    <property type="entry name" value="CrpP-rel"/>
</dbReference>
<sequence>MKPGERAELERQGAKAATRGDAAASNPMLLLQNMPAATGETMQEWAVRYDAWRAGYEHQALKPASGGWTTLFKR</sequence>
<protein>
    <submittedName>
        <fullName evidence="2">Uncharacterized protein</fullName>
    </submittedName>
</protein>
<dbReference type="EMBL" id="JABBFW010000018">
    <property type="protein sequence ID" value="NML17452.1"/>
    <property type="molecule type" value="Genomic_DNA"/>
</dbReference>
<dbReference type="NCBIfam" id="NF041856">
    <property type="entry name" value="CrpP_rel_fam"/>
    <property type="match status" value="1"/>
</dbReference>
<evidence type="ECO:0000256" key="1">
    <source>
        <dbReference type="SAM" id="MobiDB-lite"/>
    </source>
</evidence>
<proteinExistence type="predicted"/>
<accession>A0A848FDR8</accession>
<reference evidence="2 3" key="1">
    <citation type="submission" date="2020-04" db="EMBL/GenBank/DDBJ databases">
        <title>Azohydromonas sp. isolated from soil.</title>
        <authorList>
            <person name="Dahal R.H."/>
        </authorList>
    </citation>
    <scope>NUCLEOTIDE SEQUENCE [LARGE SCALE GENOMIC DNA]</scope>
    <source>
        <strain evidence="2 3">G-1-1-14</strain>
    </source>
</reference>
<comment type="caution">
    <text evidence="2">The sequence shown here is derived from an EMBL/GenBank/DDBJ whole genome shotgun (WGS) entry which is preliminary data.</text>
</comment>